<evidence type="ECO:0000259" key="2">
    <source>
        <dbReference type="Pfam" id="PF25110"/>
    </source>
</evidence>
<accession>A0A835LUY7</accession>
<evidence type="ECO:0000313" key="4">
    <source>
        <dbReference type="Proteomes" id="UP000631114"/>
    </source>
</evidence>
<dbReference type="Pfam" id="PF25110">
    <property type="entry name" value="TPR_ESP1"/>
    <property type="match status" value="1"/>
</dbReference>
<dbReference type="AlphaFoldDB" id="A0A835LUY7"/>
<dbReference type="InterPro" id="IPR056933">
    <property type="entry name" value="TPR_ESP1"/>
</dbReference>
<evidence type="ECO:0000313" key="3">
    <source>
        <dbReference type="EMBL" id="KAF9608455.1"/>
    </source>
</evidence>
<feature type="domain" description="Separase-like TPR repeats region" evidence="2">
    <location>
        <begin position="6"/>
        <end position="74"/>
    </location>
</feature>
<keyword evidence="4" id="KW-1185">Reference proteome</keyword>
<name>A0A835LUY7_9MAGN</name>
<evidence type="ECO:0000256" key="1">
    <source>
        <dbReference type="SAM" id="MobiDB-lite"/>
    </source>
</evidence>
<proteinExistence type="predicted"/>
<comment type="caution">
    <text evidence="3">The sequence shown here is derived from an EMBL/GenBank/DDBJ whole genome shotgun (WGS) entry which is preliminary data.</text>
</comment>
<reference evidence="3 4" key="1">
    <citation type="submission" date="2020-10" db="EMBL/GenBank/DDBJ databases">
        <title>The Coptis chinensis genome and diversification of protoberbering-type alkaloids.</title>
        <authorList>
            <person name="Wang B."/>
            <person name="Shu S."/>
            <person name="Song C."/>
            <person name="Liu Y."/>
        </authorList>
    </citation>
    <scope>NUCLEOTIDE SEQUENCE [LARGE SCALE GENOMIC DNA]</scope>
    <source>
        <strain evidence="3">HL-2020</strain>
        <tissue evidence="3">Leaf</tissue>
    </source>
</reference>
<feature type="region of interest" description="Disordered" evidence="1">
    <location>
        <begin position="90"/>
        <end position="109"/>
    </location>
</feature>
<dbReference type="Proteomes" id="UP000631114">
    <property type="component" value="Unassembled WGS sequence"/>
</dbReference>
<gene>
    <name evidence="3" type="ORF">IFM89_009821</name>
</gene>
<organism evidence="3 4">
    <name type="scientific">Coptis chinensis</name>
    <dbReference type="NCBI Taxonomy" id="261450"/>
    <lineage>
        <taxon>Eukaryota</taxon>
        <taxon>Viridiplantae</taxon>
        <taxon>Streptophyta</taxon>
        <taxon>Embryophyta</taxon>
        <taxon>Tracheophyta</taxon>
        <taxon>Spermatophyta</taxon>
        <taxon>Magnoliopsida</taxon>
        <taxon>Ranunculales</taxon>
        <taxon>Ranunculaceae</taxon>
        <taxon>Coptidoideae</taxon>
        <taxon>Coptis</taxon>
    </lineage>
</organism>
<sequence length="109" mass="12631">MVSVSDSSLLTRLENHDYGNLGCDFAEYLQPFSDFTTFDFDLYTTKKLKTKKNRKTTKKKNSDDKELTIRLAKRLTGINHVERKMKRYHWANNHNRGPRNLGLGGSGSY</sequence>
<dbReference type="EMBL" id="JADFTS010000004">
    <property type="protein sequence ID" value="KAF9608455.1"/>
    <property type="molecule type" value="Genomic_DNA"/>
</dbReference>
<protein>
    <recommendedName>
        <fullName evidence="2">Separase-like TPR repeats region domain-containing protein</fullName>
    </recommendedName>
</protein>